<sequence length="82" mass="9105">NAIPLPAIEEHYYSAGEVAEQLGVTANKIGRIANANNLKTEQYGKFFLDKSAHSSKQVETFRYNEAGVHKIEELIEGERKAA</sequence>
<protein>
    <submittedName>
        <fullName evidence="1">Uncharacterized protein</fullName>
    </submittedName>
</protein>
<dbReference type="Proteomes" id="UP000864586">
    <property type="component" value="Unassembled WGS sequence"/>
</dbReference>
<proteinExistence type="predicted"/>
<dbReference type="AlphaFoldDB" id="A0A8H9AHH2"/>
<comment type="caution">
    <text evidence="1">The sequence shown here is derived from an EMBL/GenBank/DDBJ whole genome shotgun (WGS) entry which is preliminary data.</text>
</comment>
<organism evidence="1">
    <name type="scientific">Shigella boydii</name>
    <dbReference type="NCBI Taxonomy" id="621"/>
    <lineage>
        <taxon>Bacteria</taxon>
        <taxon>Pseudomonadati</taxon>
        <taxon>Pseudomonadota</taxon>
        <taxon>Gammaproteobacteria</taxon>
        <taxon>Enterobacterales</taxon>
        <taxon>Enterobacteriaceae</taxon>
        <taxon>Shigella</taxon>
    </lineage>
</organism>
<reference evidence="1" key="1">
    <citation type="submission" date="2018-05" db="EMBL/GenBank/DDBJ databases">
        <authorList>
            <person name="Ashton P.M."/>
            <person name="Dallman T."/>
            <person name="Nair S."/>
            <person name="De Pinna E."/>
            <person name="Peters T."/>
            <person name="Grant K."/>
        </authorList>
    </citation>
    <scope>NUCLEOTIDE SEQUENCE</scope>
    <source>
        <strain evidence="1">287711</strain>
    </source>
</reference>
<dbReference type="EMBL" id="AAVUMO010000114">
    <property type="protein sequence ID" value="EGE3747504.1"/>
    <property type="molecule type" value="Genomic_DNA"/>
</dbReference>
<name>A0A8H9AHH2_SHIBO</name>
<accession>A0A8H9AHH2</accession>
<gene>
    <name evidence="1" type="ORF">DLV22_23185</name>
</gene>
<evidence type="ECO:0000313" key="1">
    <source>
        <dbReference type="EMBL" id="EGE3747504.1"/>
    </source>
</evidence>
<feature type="non-terminal residue" evidence="1">
    <location>
        <position position="1"/>
    </location>
</feature>